<accession>M0N2A3</accession>
<evidence type="ECO:0000256" key="1">
    <source>
        <dbReference type="SAM" id="MobiDB-lite"/>
    </source>
</evidence>
<dbReference type="AlphaFoldDB" id="M0N2A3"/>
<dbReference type="InterPro" id="IPR002559">
    <property type="entry name" value="Transposase_11"/>
</dbReference>
<organism evidence="3 4">
    <name type="scientific">Halococcus salifodinae DSM 8989</name>
    <dbReference type="NCBI Taxonomy" id="1227456"/>
    <lineage>
        <taxon>Archaea</taxon>
        <taxon>Methanobacteriati</taxon>
        <taxon>Methanobacteriota</taxon>
        <taxon>Stenosarchaea group</taxon>
        <taxon>Halobacteria</taxon>
        <taxon>Halobacteriales</taxon>
        <taxon>Halococcaceae</taxon>
        <taxon>Halococcus</taxon>
    </lineage>
</organism>
<dbReference type="Proteomes" id="UP000011625">
    <property type="component" value="Unassembled WGS sequence"/>
</dbReference>
<gene>
    <name evidence="3" type="ORF">C450_12340</name>
</gene>
<dbReference type="SUPFAM" id="SSF53098">
    <property type="entry name" value="Ribonuclease H-like"/>
    <property type="match status" value="1"/>
</dbReference>
<evidence type="ECO:0000313" key="4">
    <source>
        <dbReference type="Proteomes" id="UP000011625"/>
    </source>
</evidence>
<dbReference type="Pfam" id="PF01609">
    <property type="entry name" value="DDE_Tnp_1"/>
    <property type="match status" value="1"/>
</dbReference>
<reference evidence="3 4" key="1">
    <citation type="journal article" date="2014" name="PLoS Genet.">
        <title>Phylogenetically driven sequencing of extremely halophilic archaea reveals strategies for static and dynamic osmo-response.</title>
        <authorList>
            <person name="Becker E.A."/>
            <person name="Seitzer P.M."/>
            <person name="Tritt A."/>
            <person name="Larsen D."/>
            <person name="Krusor M."/>
            <person name="Yao A.I."/>
            <person name="Wu D."/>
            <person name="Madern D."/>
            <person name="Eisen J.A."/>
            <person name="Darling A.E."/>
            <person name="Facciotti M.T."/>
        </authorList>
    </citation>
    <scope>NUCLEOTIDE SEQUENCE [LARGE SCALE GENOMIC DNA]</scope>
    <source>
        <strain evidence="3 4">DSM 8989</strain>
    </source>
</reference>
<protein>
    <recommendedName>
        <fullName evidence="2">Transposase IS4-like domain-containing protein</fullName>
    </recommendedName>
</protein>
<evidence type="ECO:0000313" key="3">
    <source>
        <dbReference type="EMBL" id="EMA51264.1"/>
    </source>
</evidence>
<dbReference type="GO" id="GO:0004803">
    <property type="term" value="F:transposase activity"/>
    <property type="evidence" value="ECO:0007669"/>
    <property type="project" value="InterPro"/>
</dbReference>
<comment type="caution">
    <text evidence="3">The sequence shown here is derived from an EMBL/GenBank/DDBJ whole genome shotgun (WGS) entry which is preliminary data.</text>
</comment>
<dbReference type="EMBL" id="AOME01000068">
    <property type="protein sequence ID" value="EMA51264.1"/>
    <property type="molecule type" value="Genomic_DNA"/>
</dbReference>
<feature type="region of interest" description="Disordered" evidence="1">
    <location>
        <begin position="131"/>
        <end position="154"/>
    </location>
</feature>
<sequence>MLIERVEEQFDDGVDNLSRAITNATVPLTIGDDPYDENRGKYGFEQMIKVYIYRRVRGFSQETVADRIQRQPYLQIRFEFADDVPRQQTLSETESERFTPETKRVLDIAAEAIAREADDCNAIVEELAPSLLKSDDDSDEEPSKRERKRQATHQTVRFARQTAIPHFETSRADNKEYLDEEIFDVLARMCATTGSANSEGEIGWLTDDDYTPDGKTILRTIKKFGTPEEEARQAGLDDYLTDAEELPDIAAIRDAAVTAFDLSTRNTISAINGDTPFADRETIAAIDMTYERIYVPPWEDREEEIPNEAFPKMASGYLKGDNDQADEDDGSGPKEARYGFKYATITLVGDNVPIILGVEPVKEASGWESEDAVSYDLSHLVDRLLTKAQEFVDIDTVLFDREFYGHAVFNTVDEHNVTYITPKKEYKQDIPYLDNLESDPEANVAVEHGVESSDGDRTHELSIIYVPSRNEDGKYAMFATNQRVETDEVDSVVNKYRRRWDIEIEYKAIKDFMPRTSSMDYRVRFVNFVFATLIYNLWRLTDYLLKRKLDRPIRDDPEIGSRTFARFIGTFLRTVG</sequence>
<dbReference type="GO" id="GO:0006313">
    <property type="term" value="P:DNA transposition"/>
    <property type="evidence" value="ECO:0007669"/>
    <property type="project" value="InterPro"/>
</dbReference>
<dbReference type="InterPro" id="IPR012337">
    <property type="entry name" value="RNaseH-like_sf"/>
</dbReference>
<proteinExistence type="predicted"/>
<dbReference type="PATRIC" id="fig|1227456.3.peg.2496"/>
<name>M0N2A3_9EURY</name>
<evidence type="ECO:0000259" key="2">
    <source>
        <dbReference type="Pfam" id="PF01609"/>
    </source>
</evidence>
<keyword evidence="4" id="KW-1185">Reference proteome</keyword>
<dbReference type="GO" id="GO:0003677">
    <property type="term" value="F:DNA binding"/>
    <property type="evidence" value="ECO:0007669"/>
    <property type="project" value="InterPro"/>
</dbReference>
<feature type="domain" description="Transposase IS4-like" evidence="2">
    <location>
        <begin position="381"/>
        <end position="537"/>
    </location>
</feature>